<accession>A0ACB9HN50</accession>
<gene>
    <name evidence="1" type="ORF">L1987_39598</name>
</gene>
<proteinExistence type="predicted"/>
<reference evidence="2" key="1">
    <citation type="journal article" date="2022" name="Mol. Ecol. Resour.">
        <title>The genomes of chicory, endive, great burdock and yacon provide insights into Asteraceae palaeo-polyploidization history and plant inulin production.</title>
        <authorList>
            <person name="Fan W."/>
            <person name="Wang S."/>
            <person name="Wang H."/>
            <person name="Wang A."/>
            <person name="Jiang F."/>
            <person name="Liu H."/>
            <person name="Zhao H."/>
            <person name="Xu D."/>
            <person name="Zhang Y."/>
        </authorList>
    </citation>
    <scope>NUCLEOTIDE SEQUENCE [LARGE SCALE GENOMIC DNA]</scope>
    <source>
        <strain evidence="2">cv. Yunnan</strain>
    </source>
</reference>
<comment type="caution">
    <text evidence="1">The sequence shown here is derived from an EMBL/GenBank/DDBJ whole genome shotgun (WGS) entry which is preliminary data.</text>
</comment>
<name>A0ACB9HN50_9ASTR</name>
<protein>
    <submittedName>
        <fullName evidence="1">Uncharacterized protein</fullName>
    </submittedName>
</protein>
<keyword evidence="2" id="KW-1185">Reference proteome</keyword>
<organism evidence="1 2">
    <name type="scientific">Smallanthus sonchifolius</name>
    <dbReference type="NCBI Taxonomy" id="185202"/>
    <lineage>
        <taxon>Eukaryota</taxon>
        <taxon>Viridiplantae</taxon>
        <taxon>Streptophyta</taxon>
        <taxon>Embryophyta</taxon>
        <taxon>Tracheophyta</taxon>
        <taxon>Spermatophyta</taxon>
        <taxon>Magnoliopsida</taxon>
        <taxon>eudicotyledons</taxon>
        <taxon>Gunneridae</taxon>
        <taxon>Pentapetalae</taxon>
        <taxon>asterids</taxon>
        <taxon>campanulids</taxon>
        <taxon>Asterales</taxon>
        <taxon>Asteraceae</taxon>
        <taxon>Asteroideae</taxon>
        <taxon>Heliantheae alliance</taxon>
        <taxon>Millerieae</taxon>
        <taxon>Smallanthus</taxon>
    </lineage>
</organism>
<dbReference type="EMBL" id="CM042029">
    <property type="protein sequence ID" value="KAI3796911.1"/>
    <property type="molecule type" value="Genomic_DNA"/>
</dbReference>
<evidence type="ECO:0000313" key="1">
    <source>
        <dbReference type="EMBL" id="KAI3796911.1"/>
    </source>
</evidence>
<sequence>MGLAPIARRCFNEGTLKELIDPKIIEEDEDHIFTLNRGPNQDSFDTFSEIAYQCLAETQAKRPTMEVVIKELQKALNLQGHTMVLSKFRLSDIVLATENFAETYCIGSDRSGTVYKAELEHFGNDSSLATEEKNDGAPSSKQITVTIKRITSRTGRQGKEGLFSELKMRTSCKHPNIYSLSSWLLYRR</sequence>
<evidence type="ECO:0000313" key="2">
    <source>
        <dbReference type="Proteomes" id="UP001056120"/>
    </source>
</evidence>
<reference evidence="1 2" key="2">
    <citation type="journal article" date="2022" name="Mol. Ecol. Resour.">
        <title>The genomes of chicory, endive, great burdock and yacon provide insights into Asteraceae paleo-polyploidization history and plant inulin production.</title>
        <authorList>
            <person name="Fan W."/>
            <person name="Wang S."/>
            <person name="Wang H."/>
            <person name="Wang A."/>
            <person name="Jiang F."/>
            <person name="Liu H."/>
            <person name="Zhao H."/>
            <person name="Xu D."/>
            <person name="Zhang Y."/>
        </authorList>
    </citation>
    <scope>NUCLEOTIDE SEQUENCE [LARGE SCALE GENOMIC DNA]</scope>
    <source>
        <strain evidence="2">cv. Yunnan</strain>
        <tissue evidence="1">Leaves</tissue>
    </source>
</reference>
<dbReference type="Proteomes" id="UP001056120">
    <property type="component" value="Linkage Group LG12"/>
</dbReference>